<organism evidence="1 2">
    <name type="scientific">Inconstantimicrobium mannanitabidum</name>
    <dbReference type="NCBI Taxonomy" id="1604901"/>
    <lineage>
        <taxon>Bacteria</taxon>
        <taxon>Bacillati</taxon>
        <taxon>Bacillota</taxon>
        <taxon>Clostridia</taxon>
        <taxon>Eubacteriales</taxon>
        <taxon>Clostridiaceae</taxon>
        <taxon>Inconstantimicrobium</taxon>
    </lineage>
</organism>
<evidence type="ECO:0000313" key="1">
    <source>
        <dbReference type="EMBL" id="GKX67600.1"/>
    </source>
</evidence>
<keyword evidence="2" id="KW-1185">Reference proteome</keyword>
<evidence type="ECO:0000313" key="2">
    <source>
        <dbReference type="Proteomes" id="UP001058074"/>
    </source>
</evidence>
<gene>
    <name evidence="1" type="ORF">rsdtw13_28580</name>
</gene>
<name>A0ACB5REP0_9CLOT</name>
<reference evidence="1" key="1">
    <citation type="journal article" date="2025" name="Int. J. Syst. Evol. Microbiol.">
        <title>Inconstantimicrobium mannanitabidum sp. nov., a novel member of the family Clostridiaceae isolated from anoxic soil under the treatment of reductive soil disinfestation.</title>
        <authorList>
            <person name="Ueki A."/>
            <person name="Tonouchi A."/>
            <person name="Honma S."/>
            <person name="Kaku N."/>
            <person name="Ueki K."/>
        </authorList>
    </citation>
    <scope>NUCLEOTIDE SEQUENCE</scope>
    <source>
        <strain evidence="1">TW13</strain>
    </source>
</reference>
<proteinExistence type="predicted"/>
<dbReference type="Proteomes" id="UP001058074">
    <property type="component" value="Unassembled WGS sequence"/>
</dbReference>
<protein>
    <submittedName>
        <fullName evidence="1">Uncharacterized protein</fullName>
    </submittedName>
</protein>
<dbReference type="EMBL" id="BROD01000001">
    <property type="protein sequence ID" value="GKX67600.1"/>
    <property type="molecule type" value="Genomic_DNA"/>
</dbReference>
<comment type="caution">
    <text evidence="1">The sequence shown here is derived from an EMBL/GenBank/DDBJ whole genome shotgun (WGS) entry which is preliminary data.</text>
</comment>
<accession>A0ACB5REP0</accession>
<sequence length="117" mass="13774">MDSLYSIAPGYVLIFIKFFWFLGALINILNLVLIMKKYKNKNAEENIKQAITIKVYKLQVVVFLILGVLQFLGGFRYALYIFDVKNVYNVWFILSWVVLIGNIILSAFYFVKNIRKY</sequence>